<dbReference type="AlphaFoldDB" id="A0A9W9U1I0"/>
<dbReference type="InterPro" id="IPR011516">
    <property type="entry name" value="Shugoshin_N"/>
</dbReference>
<feature type="compositionally biased region" description="Basic and acidic residues" evidence="10">
    <location>
        <begin position="490"/>
        <end position="500"/>
    </location>
</feature>
<dbReference type="Pfam" id="PF07558">
    <property type="entry name" value="Shugoshin_N"/>
    <property type="match status" value="1"/>
</dbReference>
<protein>
    <recommendedName>
        <fullName evidence="15">Shugoshin</fullName>
    </recommendedName>
</protein>
<feature type="compositionally biased region" description="Basic and acidic residues" evidence="10">
    <location>
        <begin position="363"/>
        <end position="382"/>
    </location>
</feature>
<keyword evidence="4" id="KW-0132">Cell division</keyword>
<dbReference type="InterPro" id="IPR011515">
    <property type="entry name" value="Shugoshin_C"/>
</dbReference>
<gene>
    <name evidence="13" type="ORF">N7476_007845</name>
</gene>
<feature type="compositionally biased region" description="Basic and acidic residues" evidence="10">
    <location>
        <begin position="459"/>
        <end position="468"/>
    </location>
</feature>
<feature type="region of interest" description="Disordered" evidence="10">
    <location>
        <begin position="112"/>
        <end position="140"/>
    </location>
</feature>
<evidence type="ECO:0000313" key="14">
    <source>
        <dbReference type="Proteomes" id="UP001147746"/>
    </source>
</evidence>
<evidence type="ECO:0000256" key="2">
    <source>
        <dbReference type="ARBA" id="ARBA00010845"/>
    </source>
</evidence>
<dbReference type="Proteomes" id="UP001147746">
    <property type="component" value="Unassembled WGS sequence"/>
</dbReference>
<keyword evidence="7" id="KW-0131">Cell cycle</keyword>
<dbReference type="Pfam" id="PF07557">
    <property type="entry name" value="Shugoshin_C"/>
    <property type="match status" value="1"/>
</dbReference>
<feature type="compositionally biased region" description="Basic and acidic residues" evidence="10">
    <location>
        <begin position="112"/>
        <end position="134"/>
    </location>
</feature>
<organism evidence="13 14">
    <name type="scientific">Penicillium atrosanguineum</name>
    <dbReference type="NCBI Taxonomy" id="1132637"/>
    <lineage>
        <taxon>Eukaryota</taxon>
        <taxon>Fungi</taxon>
        <taxon>Dikarya</taxon>
        <taxon>Ascomycota</taxon>
        <taxon>Pezizomycotina</taxon>
        <taxon>Eurotiomycetes</taxon>
        <taxon>Eurotiomycetidae</taxon>
        <taxon>Eurotiales</taxon>
        <taxon>Aspergillaceae</taxon>
        <taxon>Penicillium</taxon>
    </lineage>
</organism>
<keyword evidence="8" id="KW-0137">Centromere</keyword>
<comment type="caution">
    <text evidence="13">The sequence shown here is derived from an EMBL/GenBank/DDBJ whole genome shotgun (WGS) entry which is preliminary data.</text>
</comment>
<evidence type="ECO:0000256" key="10">
    <source>
        <dbReference type="SAM" id="MobiDB-lite"/>
    </source>
</evidence>
<reference evidence="13" key="1">
    <citation type="submission" date="2022-12" db="EMBL/GenBank/DDBJ databases">
        <authorList>
            <person name="Petersen C."/>
        </authorList>
    </citation>
    <scope>NUCLEOTIDE SEQUENCE</scope>
    <source>
        <strain evidence="13">IBT 21472</strain>
    </source>
</reference>
<evidence type="ECO:0000259" key="12">
    <source>
        <dbReference type="Pfam" id="PF07558"/>
    </source>
</evidence>
<evidence type="ECO:0008006" key="15">
    <source>
        <dbReference type="Google" id="ProtNLM"/>
    </source>
</evidence>
<reference evidence="13" key="2">
    <citation type="journal article" date="2023" name="IMA Fungus">
        <title>Comparative genomic study of the Penicillium genus elucidates a diverse pangenome and 15 lateral gene transfer events.</title>
        <authorList>
            <person name="Petersen C."/>
            <person name="Sorensen T."/>
            <person name="Nielsen M.R."/>
            <person name="Sondergaard T.E."/>
            <person name="Sorensen J.L."/>
            <person name="Fitzpatrick D.A."/>
            <person name="Frisvad J.C."/>
            <person name="Nielsen K.L."/>
        </authorList>
    </citation>
    <scope>NUCLEOTIDE SEQUENCE</scope>
    <source>
        <strain evidence="13">IBT 21472</strain>
    </source>
</reference>
<comment type="subcellular location">
    <subcellularLocation>
        <location evidence="1">Chromosome</location>
        <location evidence="1">Centromere</location>
    </subcellularLocation>
</comment>
<dbReference type="GO" id="GO:0000779">
    <property type="term" value="C:condensed chromosome, centromeric region"/>
    <property type="evidence" value="ECO:0007669"/>
    <property type="project" value="UniProtKB-ARBA"/>
</dbReference>
<dbReference type="EMBL" id="JAPZBO010000008">
    <property type="protein sequence ID" value="KAJ5307189.1"/>
    <property type="molecule type" value="Genomic_DNA"/>
</dbReference>
<proteinExistence type="inferred from homology"/>
<sequence>MARLNDFAAPSESVEALKRRFVRQNREIARVNSMQSLRIRSLESEISHLLGENVSLREQVINLTQEIDRLESAKLLYDGVYDIKSRLDAKVAELNGIASELGMLPRKIGKVGDKAGDSDHSKATALDTRPRATDSEFNTGVDDGKLPAILEDKYFPRRTLEPQEIHNLVQADHSLPNSPHAIHLDHDHSDITADISSPLFSKPLPRRQPETETDALALVSSLPPTLETRKKKKKTVSSGPISEGMAPPESPSPKIGDTQPGKSGSKRKFRPDDDGFLSDTAPEDDEFQFRRPSHSPLKQTDPFDFMRPDFSPSKTPVNMKRGSSSSGASKRKVLEPKSANANLGSPQKARASLQPENKMAAKMGRDENIKSPVKPKELESSKNKSLSQKPRVRSTPMLQKQKRSSRSTEYDEAYSQPVPIMLKDSPVARSGEGLMGVSDLAASRPSRRRGAVVSYAEPNLRDKMRRPTSEMADAVIAGGSRRSSSLQFRESLDNADDHSRKSGAGSGSLLNGSLPADLALADQATDVFMKDIAPEQLIDTVSHRRQSRRHSSNPKSTARHVSSHDVDFGESPTTFTQMEGAEGEETPGWNSAMDVGHRRETRIAARRKSMMV</sequence>
<evidence type="ECO:0000256" key="8">
    <source>
        <dbReference type="ARBA" id="ARBA00023328"/>
    </source>
</evidence>
<dbReference type="GO" id="GO:0045132">
    <property type="term" value="P:meiotic chromosome segregation"/>
    <property type="evidence" value="ECO:0007669"/>
    <property type="project" value="InterPro"/>
</dbReference>
<feature type="region of interest" description="Disordered" evidence="10">
    <location>
        <begin position="438"/>
        <end position="511"/>
    </location>
</feature>
<evidence type="ECO:0000256" key="3">
    <source>
        <dbReference type="ARBA" id="ARBA00022454"/>
    </source>
</evidence>
<feature type="compositionally biased region" description="Basic residues" evidence="10">
    <location>
        <begin position="543"/>
        <end position="552"/>
    </location>
</feature>
<keyword evidence="3" id="KW-0158">Chromosome</keyword>
<dbReference type="GO" id="GO:0051301">
    <property type="term" value="P:cell division"/>
    <property type="evidence" value="ECO:0007669"/>
    <property type="project" value="UniProtKB-KW"/>
</dbReference>
<evidence type="ECO:0000259" key="11">
    <source>
        <dbReference type="Pfam" id="PF07557"/>
    </source>
</evidence>
<evidence type="ECO:0000256" key="1">
    <source>
        <dbReference type="ARBA" id="ARBA00004584"/>
    </source>
</evidence>
<name>A0A9W9U1I0_9EURO</name>
<keyword evidence="5" id="KW-0159">Chromosome partition</keyword>
<feature type="region of interest" description="Disordered" evidence="10">
    <location>
        <begin position="539"/>
        <end position="571"/>
    </location>
</feature>
<accession>A0A9W9U1I0</accession>
<feature type="domain" description="Shugoshin N-terminal coiled-coil" evidence="12">
    <location>
        <begin position="17"/>
        <end position="61"/>
    </location>
</feature>
<keyword evidence="6 9" id="KW-0175">Coiled coil</keyword>
<evidence type="ECO:0000256" key="6">
    <source>
        <dbReference type="ARBA" id="ARBA00023054"/>
    </source>
</evidence>
<feature type="domain" description="Shugoshin C-terminal" evidence="11">
    <location>
        <begin position="443"/>
        <end position="466"/>
    </location>
</feature>
<feature type="region of interest" description="Disordered" evidence="10">
    <location>
        <begin position="194"/>
        <end position="421"/>
    </location>
</feature>
<evidence type="ECO:0000256" key="5">
    <source>
        <dbReference type="ARBA" id="ARBA00022829"/>
    </source>
</evidence>
<comment type="similarity">
    <text evidence="2">Belongs to the shugoshin family.</text>
</comment>
<evidence type="ECO:0000256" key="4">
    <source>
        <dbReference type="ARBA" id="ARBA00022618"/>
    </source>
</evidence>
<feature type="coiled-coil region" evidence="9">
    <location>
        <begin position="39"/>
        <end position="73"/>
    </location>
</feature>
<evidence type="ECO:0000256" key="7">
    <source>
        <dbReference type="ARBA" id="ARBA00023306"/>
    </source>
</evidence>
<evidence type="ECO:0000256" key="9">
    <source>
        <dbReference type="SAM" id="Coils"/>
    </source>
</evidence>
<dbReference type="GO" id="GO:0005634">
    <property type="term" value="C:nucleus"/>
    <property type="evidence" value="ECO:0007669"/>
    <property type="project" value="InterPro"/>
</dbReference>
<keyword evidence="14" id="KW-1185">Reference proteome</keyword>
<evidence type="ECO:0000313" key="13">
    <source>
        <dbReference type="EMBL" id="KAJ5307189.1"/>
    </source>
</evidence>